<sequence>MGASVISFRSLLGRGRSTESVPGPWTNQELAELYRIADLLGRAGMAVGTDSGVSDENEPWFVFFAPDSGDVIAHFARIGGVYIAVAAGQEKPLRGTCFRDLVQKIMDCEPLVFPQPRKRSGKVTNLYLHPMVVLTAFVATALLWSNKSMAATEGDADGVGRRAGKSGDAAPAAGSAVGSGLGGTSQAATGHGESGLPGGPNFLTAMAGQSTAVTFASAAALISTVLKTEEAAAGADSLRLAAPESRMVGLDGGLALTADDDAPSGAAPAAVETLGGEVRVTIAAGDGRVAFLLDGADVHSGTVTALPAAWDAASWAAAAAAFDPADQFSIGPAPVTPAVAAGVSGDGERSAFDVQPAPVPAPAQLVAVAEPAAPPPGGSSGASRVAAPSLTNAVTDGGDSSGRMMVDLRIDDVLLANRKGAYTQITFIVPTEAHLDTAPAGAAAVPEAATPTATTATADGTATTGSTGKATLPPPPPPPMTVDNRHDVVLGAGQQVIYFGGGNATVSGFVAGEDVLLVDPRLLADRWQASVPVDQGTAVLSFADGSQLVLHDLVLSAYLTGG</sequence>
<proteinExistence type="predicted"/>
<feature type="compositionally biased region" description="Low complexity" evidence="1">
    <location>
        <begin position="442"/>
        <end position="471"/>
    </location>
</feature>
<dbReference type="RefSeq" id="WP_097280481.1">
    <property type="nucleotide sequence ID" value="NZ_OCNJ01000008.1"/>
</dbReference>
<evidence type="ECO:0000256" key="1">
    <source>
        <dbReference type="SAM" id="MobiDB-lite"/>
    </source>
</evidence>
<dbReference type="OrthoDB" id="7182023at2"/>
<gene>
    <name evidence="2" type="ORF">SAMN05421508_10875</name>
</gene>
<dbReference type="AlphaFoldDB" id="A0A286GUH3"/>
<evidence type="ECO:0000313" key="2">
    <source>
        <dbReference type="EMBL" id="SOD98759.1"/>
    </source>
</evidence>
<feature type="region of interest" description="Disordered" evidence="1">
    <location>
        <begin position="370"/>
        <end position="402"/>
    </location>
</feature>
<name>A0A286GUH3_9PROT</name>
<dbReference type="EMBL" id="OCNJ01000008">
    <property type="protein sequence ID" value="SOD98759.1"/>
    <property type="molecule type" value="Genomic_DNA"/>
</dbReference>
<reference evidence="3" key="1">
    <citation type="submission" date="2017-09" db="EMBL/GenBank/DDBJ databases">
        <authorList>
            <person name="Varghese N."/>
            <person name="Submissions S."/>
        </authorList>
    </citation>
    <scope>NUCLEOTIDE SEQUENCE [LARGE SCALE GENOMIC DNA]</scope>
    <source>
        <strain evidence="3">USBA 140</strain>
    </source>
</reference>
<keyword evidence="3" id="KW-1185">Reference proteome</keyword>
<feature type="region of interest" description="Disordered" evidence="1">
    <location>
        <begin position="153"/>
        <end position="196"/>
    </location>
</feature>
<feature type="region of interest" description="Disordered" evidence="1">
    <location>
        <begin position="442"/>
        <end position="481"/>
    </location>
</feature>
<accession>A0A286GUH3</accession>
<organism evidence="2 3">
    <name type="scientific">Caenispirillum bisanense</name>
    <dbReference type="NCBI Taxonomy" id="414052"/>
    <lineage>
        <taxon>Bacteria</taxon>
        <taxon>Pseudomonadati</taxon>
        <taxon>Pseudomonadota</taxon>
        <taxon>Alphaproteobacteria</taxon>
        <taxon>Rhodospirillales</taxon>
        <taxon>Novispirillaceae</taxon>
        <taxon>Caenispirillum</taxon>
    </lineage>
</organism>
<evidence type="ECO:0000313" key="3">
    <source>
        <dbReference type="Proteomes" id="UP000219621"/>
    </source>
</evidence>
<feature type="compositionally biased region" description="Low complexity" evidence="1">
    <location>
        <begin position="166"/>
        <end position="176"/>
    </location>
</feature>
<dbReference type="Proteomes" id="UP000219621">
    <property type="component" value="Unassembled WGS sequence"/>
</dbReference>
<protein>
    <submittedName>
        <fullName evidence="2">Uncharacterized protein</fullName>
    </submittedName>
</protein>